<sequence>MAAISAGKNLIIRYPEDNANCSDLTSTPSRDDIQGLWFTK</sequence>
<dbReference type="AlphaFoldDB" id="A0A0C5VQK2"/>
<name>A0A0C5VQK2_9GAMM</name>
<dbReference type="HOGENOM" id="CLU_3290369_0_0_6"/>
<keyword evidence="2" id="KW-1185">Reference proteome</keyword>
<dbReference type="Proteomes" id="UP000032266">
    <property type="component" value="Chromosome"/>
</dbReference>
<evidence type="ECO:0000313" key="1">
    <source>
        <dbReference type="EMBL" id="AJQ92549.1"/>
    </source>
</evidence>
<reference evidence="1 2" key="1">
    <citation type="submission" date="2014-01" db="EMBL/GenBank/DDBJ databases">
        <title>Full genme sequencing of cellulolytic bacterium Gynuella sunshinyii YC6258T gen. nov., sp. nov.</title>
        <authorList>
            <person name="Khan H."/>
            <person name="Chung E.J."/>
            <person name="Chung Y.R."/>
        </authorList>
    </citation>
    <scope>NUCLEOTIDE SEQUENCE [LARGE SCALE GENOMIC DNA]</scope>
    <source>
        <strain evidence="1 2">YC6258</strain>
    </source>
</reference>
<organism evidence="1 2">
    <name type="scientific">Gynuella sunshinyii YC6258</name>
    <dbReference type="NCBI Taxonomy" id="1445510"/>
    <lineage>
        <taxon>Bacteria</taxon>
        <taxon>Pseudomonadati</taxon>
        <taxon>Pseudomonadota</taxon>
        <taxon>Gammaproteobacteria</taxon>
        <taxon>Oceanospirillales</taxon>
        <taxon>Saccharospirillaceae</taxon>
        <taxon>Gynuella</taxon>
    </lineage>
</organism>
<accession>A0A0C5VQK2</accession>
<evidence type="ECO:0000313" key="2">
    <source>
        <dbReference type="Proteomes" id="UP000032266"/>
    </source>
</evidence>
<protein>
    <submittedName>
        <fullName evidence="1">Uncharacterized protein</fullName>
    </submittedName>
</protein>
<dbReference type="EMBL" id="CP007142">
    <property type="protein sequence ID" value="AJQ92549.1"/>
    <property type="molecule type" value="Genomic_DNA"/>
</dbReference>
<gene>
    <name evidence="1" type="ORF">YC6258_00499</name>
</gene>
<dbReference type="KEGG" id="gsn:YC6258_00499"/>
<proteinExistence type="predicted"/>